<reference evidence="5" key="1">
    <citation type="submission" date="2019-11" db="EMBL/GenBank/DDBJ databases">
        <authorList>
            <person name="Feng L."/>
        </authorList>
    </citation>
    <scope>NUCLEOTIDE SEQUENCE</scope>
    <source>
        <strain evidence="5">CsymbiosumLFYP84</strain>
    </source>
</reference>
<evidence type="ECO:0000313" key="5">
    <source>
        <dbReference type="EMBL" id="VYU73657.1"/>
    </source>
</evidence>
<dbReference type="Gene3D" id="1.10.10.10">
    <property type="entry name" value="Winged helix-like DNA-binding domain superfamily/Winged helix DNA-binding domain"/>
    <property type="match status" value="1"/>
</dbReference>
<protein>
    <recommendedName>
        <fullName evidence="4">HTH marR-type domain-containing protein</fullName>
    </recommendedName>
</protein>
<evidence type="ECO:0000259" key="4">
    <source>
        <dbReference type="PROSITE" id="PS50995"/>
    </source>
</evidence>
<dbReference type="PANTHER" id="PTHR42756:SF1">
    <property type="entry name" value="TRANSCRIPTIONAL REPRESSOR OF EMRAB OPERON"/>
    <property type="match status" value="1"/>
</dbReference>
<dbReference type="InterPro" id="IPR036388">
    <property type="entry name" value="WH-like_DNA-bd_sf"/>
</dbReference>
<dbReference type="SMART" id="SM00347">
    <property type="entry name" value="HTH_MARR"/>
    <property type="match status" value="1"/>
</dbReference>
<dbReference type="SUPFAM" id="SSF46785">
    <property type="entry name" value="Winged helix' DNA-binding domain"/>
    <property type="match status" value="1"/>
</dbReference>
<keyword evidence="3" id="KW-0804">Transcription</keyword>
<dbReference type="InterPro" id="IPR036390">
    <property type="entry name" value="WH_DNA-bd_sf"/>
</dbReference>
<proteinExistence type="predicted"/>
<feature type="domain" description="HTH marR-type" evidence="4">
    <location>
        <begin position="1"/>
        <end position="148"/>
    </location>
</feature>
<accession>A0A6N3H990</accession>
<dbReference type="GO" id="GO:0003677">
    <property type="term" value="F:DNA binding"/>
    <property type="evidence" value="ECO:0007669"/>
    <property type="project" value="UniProtKB-KW"/>
</dbReference>
<dbReference type="PANTHER" id="PTHR42756">
    <property type="entry name" value="TRANSCRIPTIONAL REGULATOR, MARR"/>
    <property type="match status" value="1"/>
</dbReference>
<dbReference type="GO" id="GO:0003700">
    <property type="term" value="F:DNA-binding transcription factor activity"/>
    <property type="evidence" value="ECO:0007669"/>
    <property type="project" value="InterPro"/>
</dbReference>
<gene>
    <name evidence="5" type="ORF">CSLFYP84_03652</name>
</gene>
<evidence type="ECO:0000256" key="2">
    <source>
        <dbReference type="ARBA" id="ARBA00023125"/>
    </source>
</evidence>
<sequence length="174" mass="19918">MSEQLVKEELYLQIMDGLEKSCRLMAAYDEMPHEYGDSILYQVESYTIERIGIAPGITSSELSAGMNKTPSASSQIIRKLRKKGLVFQKRNKDNNREYNLFLTDYGWRIYKAHAAVDEECGRRKLKQLSVFSEEELRTYLKIHNVINEGFEADVRQAGKISDALSKVGFPVAQE</sequence>
<evidence type="ECO:0000256" key="1">
    <source>
        <dbReference type="ARBA" id="ARBA00023015"/>
    </source>
</evidence>
<keyword evidence="1" id="KW-0805">Transcription regulation</keyword>
<dbReference type="RefSeq" id="WP_003507366.1">
    <property type="nucleotide sequence ID" value="NZ_BAABZD010000001.1"/>
</dbReference>
<keyword evidence="2" id="KW-0238">DNA-binding</keyword>
<dbReference type="EMBL" id="CACRUA010000050">
    <property type="protein sequence ID" value="VYU73657.1"/>
    <property type="molecule type" value="Genomic_DNA"/>
</dbReference>
<organism evidence="5">
    <name type="scientific">Clostridium symbiosum</name>
    <name type="common">Bacteroides symbiosus</name>
    <dbReference type="NCBI Taxonomy" id="1512"/>
    <lineage>
        <taxon>Bacteria</taxon>
        <taxon>Bacillati</taxon>
        <taxon>Bacillota</taxon>
        <taxon>Clostridia</taxon>
        <taxon>Lachnospirales</taxon>
        <taxon>Lachnospiraceae</taxon>
        <taxon>Otoolea</taxon>
    </lineage>
</organism>
<dbReference type="PROSITE" id="PS50995">
    <property type="entry name" value="HTH_MARR_2"/>
    <property type="match status" value="1"/>
</dbReference>
<dbReference type="InterPro" id="IPR000835">
    <property type="entry name" value="HTH_MarR-typ"/>
</dbReference>
<dbReference type="AlphaFoldDB" id="A0A6N3H990"/>
<name>A0A6N3H990_CLOSY</name>
<evidence type="ECO:0000256" key="3">
    <source>
        <dbReference type="ARBA" id="ARBA00023163"/>
    </source>
</evidence>